<evidence type="ECO:0000313" key="7">
    <source>
        <dbReference type="Proteomes" id="UP000605970"/>
    </source>
</evidence>
<evidence type="ECO:0000256" key="3">
    <source>
        <dbReference type="PIRNR" id="PIRNR028729"/>
    </source>
</evidence>
<dbReference type="InterPro" id="IPR016072">
    <property type="entry name" value="Skp1_comp_dimer"/>
</dbReference>
<dbReference type="SUPFAM" id="SSF81382">
    <property type="entry name" value="Skp1 dimerisation domain-like"/>
    <property type="match status" value="1"/>
</dbReference>
<dbReference type="Pfam" id="PF01466">
    <property type="entry name" value="Skp1"/>
    <property type="match status" value="1"/>
</dbReference>
<dbReference type="OrthoDB" id="5788891at2759"/>
<reference evidence="6" key="1">
    <citation type="journal article" date="2020" name="Ecol. Evol.">
        <title>Genome structure and content of the rice root-knot nematode (Meloidogyne graminicola).</title>
        <authorList>
            <person name="Phan N.T."/>
            <person name="Danchin E.G.J."/>
            <person name="Klopp C."/>
            <person name="Perfus-Barbeoch L."/>
            <person name="Kozlowski D.K."/>
            <person name="Koutsovoulos G.D."/>
            <person name="Lopez-Roques C."/>
            <person name="Bouchez O."/>
            <person name="Zahm M."/>
            <person name="Besnard G."/>
            <person name="Bellafiore S."/>
        </authorList>
    </citation>
    <scope>NUCLEOTIDE SEQUENCE</scope>
    <source>
        <strain evidence="6">VN-18</strain>
    </source>
</reference>
<feature type="region of interest" description="Disordered" evidence="4">
    <location>
        <begin position="1"/>
        <end position="20"/>
    </location>
</feature>
<evidence type="ECO:0000259" key="5">
    <source>
        <dbReference type="Pfam" id="PF01466"/>
    </source>
</evidence>
<dbReference type="GO" id="GO:0006511">
    <property type="term" value="P:ubiquitin-dependent protein catabolic process"/>
    <property type="evidence" value="ECO:0007669"/>
    <property type="project" value="InterPro"/>
</dbReference>
<dbReference type="InterPro" id="IPR001232">
    <property type="entry name" value="SKP1-like"/>
</dbReference>
<gene>
    <name evidence="6" type="ORF">Mgra_00007435</name>
</gene>
<dbReference type="SMART" id="SM00512">
    <property type="entry name" value="Skp1"/>
    <property type="match status" value="1"/>
</dbReference>
<evidence type="ECO:0000313" key="6">
    <source>
        <dbReference type="EMBL" id="KAF7633156.1"/>
    </source>
</evidence>
<protein>
    <recommendedName>
        <fullName evidence="3">Skp1-related protein</fullName>
    </recommendedName>
</protein>
<evidence type="ECO:0000256" key="2">
    <source>
        <dbReference type="ARBA" id="ARBA00022786"/>
    </source>
</evidence>
<dbReference type="PANTHER" id="PTHR11165">
    <property type="entry name" value="SKP1"/>
    <property type="match status" value="1"/>
</dbReference>
<organism evidence="6 7">
    <name type="scientific">Meloidogyne graminicola</name>
    <dbReference type="NCBI Taxonomy" id="189291"/>
    <lineage>
        <taxon>Eukaryota</taxon>
        <taxon>Metazoa</taxon>
        <taxon>Ecdysozoa</taxon>
        <taxon>Nematoda</taxon>
        <taxon>Chromadorea</taxon>
        <taxon>Rhabditida</taxon>
        <taxon>Tylenchina</taxon>
        <taxon>Tylenchomorpha</taxon>
        <taxon>Tylenchoidea</taxon>
        <taxon>Meloidogynidae</taxon>
        <taxon>Meloidogyninae</taxon>
        <taxon>Meloidogyne</taxon>
    </lineage>
</organism>
<feature type="domain" description="SKP1 component dimerisation" evidence="5">
    <location>
        <begin position="146"/>
        <end position="193"/>
    </location>
</feature>
<dbReference type="SUPFAM" id="SSF54695">
    <property type="entry name" value="POZ domain"/>
    <property type="match status" value="1"/>
</dbReference>
<comment type="caution">
    <text evidence="6">The sequence shown here is derived from an EMBL/GenBank/DDBJ whole genome shotgun (WGS) entry which is preliminary data.</text>
</comment>
<comment type="pathway">
    <text evidence="3">Protein modification; protein ubiquitination.</text>
</comment>
<keyword evidence="2 3" id="KW-0833">Ubl conjugation pathway</keyword>
<accession>A0A8S9ZIN1</accession>
<dbReference type="InterPro" id="IPR011333">
    <property type="entry name" value="SKP1/BTB/POZ_sf"/>
</dbReference>
<comment type="function">
    <text evidence="3">Probable essential component of SCF (SKP1-CUL1-F-box protein) E3 ubiquitin-protein ligase complexes, which mediate the ubiquitination and subsequent proteasomal degradation of target proteins. Regulates cell proliferation during embryonic and larval development.</text>
</comment>
<dbReference type="AlphaFoldDB" id="A0A8S9ZIN1"/>
<keyword evidence="7" id="KW-1185">Reference proteome</keyword>
<comment type="similarity">
    <text evidence="1 3">Belongs to the SKP1 family.</text>
</comment>
<name>A0A8S9ZIN1_9BILA</name>
<dbReference type="EMBL" id="JABEBT010000083">
    <property type="protein sequence ID" value="KAF7633156.1"/>
    <property type="molecule type" value="Genomic_DNA"/>
</dbReference>
<evidence type="ECO:0000256" key="4">
    <source>
        <dbReference type="SAM" id="MobiDB-lite"/>
    </source>
</evidence>
<sequence>MSDTDPVASDTEVNGEKEEKEKCLFNDKEMKLEVSCKTNDDVLIPVSVSHLLQSNVFKNMYQDTNMSPTDLETFVFNVTIDSNIFLKVVEWMGEHIGKTDPVIEDDPATRQRKALAFSEYETEFFKKINHEELASVIKAANYLDIKSLYYCGCQAMANLISDKTPEEIRDLFGLEDDLTEEEKADIRRRNMWCNY</sequence>
<dbReference type="Gene3D" id="3.30.710.10">
    <property type="entry name" value="Potassium Channel Kv1.1, Chain A"/>
    <property type="match status" value="1"/>
</dbReference>
<dbReference type="InterPro" id="IPR016897">
    <property type="entry name" value="SKP1"/>
</dbReference>
<dbReference type="InterPro" id="IPR036296">
    <property type="entry name" value="SKP1-like_dim_sf"/>
</dbReference>
<proteinExistence type="inferred from homology"/>
<dbReference type="Proteomes" id="UP000605970">
    <property type="component" value="Unassembled WGS sequence"/>
</dbReference>
<evidence type="ECO:0000256" key="1">
    <source>
        <dbReference type="ARBA" id="ARBA00009993"/>
    </source>
</evidence>
<dbReference type="PIRSF" id="PIRSF028729">
    <property type="entry name" value="E3_ubiquit_lig_SCF_Skp"/>
    <property type="match status" value="1"/>
</dbReference>